<reference evidence="3" key="1">
    <citation type="journal article" date="2020" name="Stud. Mycol.">
        <title>101 Dothideomycetes genomes: a test case for predicting lifestyles and emergence of pathogens.</title>
        <authorList>
            <person name="Haridas S."/>
            <person name="Albert R."/>
            <person name="Binder M."/>
            <person name="Bloem J."/>
            <person name="Labutti K."/>
            <person name="Salamov A."/>
            <person name="Andreopoulos B."/>
            <person name="Baker S."/>
            <person name="Barry K."/>
            <person name="Bills G."/>
            <person name="Bluhm B."/>
            <person name="Cannon C."/>
            <person name="Castanera R."/>
            <person name="Culley D."/>
            <person name="Daum C."/>
            <person name="Ezra D."/>
            <person name="Gonzalez J."/>
            <person name="Henrissat B."/>
            <person name="Kuo A."/>
            <person name="Liang C."/>
            <person name="Lipzen A."/>
            <person name="Lutzoni F."/>
            <person name="Magnuson J."/>
            <person name="Mondo S."/>
            <person name="Nolan M."/>
            <person name="Ohm R."/>
            <person name="Pangilinan J."/>
            <person name="Park H.-J."/>
            <person name="Ramirez L."/>
            <person name="Alfaro M."/>
            <person name="Sun H."/>
            <person name="Tritt A."/>
            <person name="Yoshinaga Y."/>
            <person name="Zwiers L.-H."/>
            <person name="Turgeon B."/>
            <person name="Goodwin S."/>
            <person name="Spatafora J."/>
            <person name="Crous P."/>
            <person name="Grigoriev I."/>
        </authorList>
    </citation>
    <scope>NUCLEOTIDE SEQUENCE</scope>
    <source>
        <strain evidence="3">CBS 627.86</strain>
    </source>
</reference>
<dbReference type="Proteomes" id="UP000799770">
    <property type="component" value="Unassembled WGS sequence"/>
</dbReference>
<organism evidence="3 4">
    <name type="scientific">Lophiotrema nucula</name>
    <dbReference type="NCBI Taxonomy" id="690887"/>
    <lineage>
        <taxon>Eukaryota</taxon>
        <taxon>Fungi</taxon>
        <taxon>Dikarya</taxon>
        <taxon>Ascomycota</taxon>
        <taxon>Pezizomycotina</taxon>
        <taxon>Dothideomycetes</taxon>
        <taxon>Pleosporomycetidae</taxon>
        <taxon>Pleosporales</taxon>
        <taxon>Lophiotremataceae</taxon>
        <taxon>Lophiotrema</taxon>
    </lineage>
</organism>
<name>A0A6A5Z4U7_9PLEO</name>
<dbReference type="Gene3D" id="2.60.120.10">
    <property type="entry name" value="Jelly Rolls"/>
    <property type="match status" value="1"/>
</dbReference>
<dbReference type="SUPFAM" id="SSF51182">
    <property type="entry name" value="RmlC-like cupins"/>
    <property type="match status" value="1"/>
</dbReference>
<proteinExistence type="predicted"/>
<dbReference type="EMBL" id="ML977326">
    <property type="protein sequence ID" value="KAF2114023.1"/>
    <property type="molecule type" value="Genomic_DNA"/>
</dbReference>
<keyword evidence="4" id="KW-1185">Reference proteome</keyword>
<dbReference type="PANTHER" id="PTHR43346">
    <property type="entry name" value="LIGAND BINDING DOMAIN PROTEIN, PUTATIVE (AFU_ORTHOLOGUE AFUA_6G14370)-RELATED"/>
    <property type="match status" value="1"/>
</dbReference>
<evidence type="ECO:0000313" key="4">
    <source>
        <dbReference type="Proteomes" id="UP000799770"/>
    </source>
</evidence>
<evidence type="ECO:0000259" key="2">
    <source>
        <dbReference type="Pfam" id="PF07883"/>
    </source>
</evidence>
<dbReference type="InterPro" id="IPR011051">
    <property type="entry name" value="RmlC_Cupin_sf"/>
</dbReference>
<evidence type="ECO:0000256" key="1">
    <source>
        <dbReference type="SAM" id="MobiDB-lite"/>
    </source>
</evidence>
<protein>
    <submittedName>
        <fullName evidence="3">RmlC-like cupin domain-containing protein</fullName>
    </submittedName>
</protein>
<evidence type="ECO:0000313" key="3">
    <source>
        <dbReference type="EMBL" id="KAF2114023.1"/>
    </source>
</evidence>
<dbReference type="FunFam" id="2.60.120.10:FF:000601">
    <property type="entry name" value="Mannose-1-phosphate guanylyltransferase/mannose-6-phosphate isomerase"/>
    <property type="match status" value="1"/>
</dbReference>
<dbReference type="PANTHER" id="PTHR43346:SF1">
    <property type="entry name" value="QUERCETIN 2,3-DIOXYGENASE-RELATED"/>
    <property type="match status" value="1"/>
</dbReference>
<accession>A0A6A5Z4U7</accession>
<dbReference type="InterPro" id="IPR052538">
    <property type="entry name" value="Flavonoid_dioxygenase-like"/>
</dbReference>
<gene>
    <name evidence="3" type="ORF">BDV96DRAFT_495096</name>
</gene>
<feature type="compositionally biased region" description="Basic and acidic residues" evidence="1">
    <location>
        <begin position="190"/>
        <end position="201"/>
    </location>
</feature>
<feature type="compositionally biased region" description="Basic and acidic residues" evidence="1">
    <location>
        <begin position="221"/>
        <end position="235"/>
    </location>
</feature>
<dbReference type="OrthoDB" id="1161823at2759"/>
<dbReference type="AlphaFoldDB" id="A0A6A5Z4U7"/>
<dbReference type="CDD" id="cd02223">
    <property type="entry name" value="cupin_Bh2720-like"/>
    <property type="match status" value="1"/>
</dbReference>
<dbReference type="InterPro" id="IPR013096">
    <property type="entry name" value="Cupin_2"/>
</dbReference>
<feature type="region of interest" description="Disordered" evidence="1">
    <location>
        <begin position="31"/>
        <end position="60"/>
    </location>
</feature>
<feature type="domain" description="Cupin type-2" evidence="2">
    <location>
        <begin position="117"/>
        <end position="184"/>
    </location>
</feature>
<feature type="compositionally biased region" description="Acidic residues" evidence="1">
    <location>
        <begin position="202"/>
        <end position="213"/>
    </location>
</feature>
<dbReference type="Pfam" id="PF07883">
    <property type="entry name" value="Cupin_2"/>
    <property type="match status" value="1"/>
</dbReference>
<feature type="compositionally biased region" description="Low complexity" evidence="1">
    <location>
        <begin position="31"/>
        <end position="51"/>
    </location>
</feature>
<dbReference type="InterPro" id="IPR014710">
    <property type="entry name" value="RmlC-like_jellyroll"/>
</dbReference>
<sequence>MLKTAQFTSYRLAHHTPSYYRATSLALNHTSPLHSSTHLHSPVTTSQPSTKSKSKLQTHIEDSPEYKTDLIKMAGNKKNAPPEHEMVYFKQLASSVRRFGDFRTVLHTGLYSQVVAMEVPVGGDIGDEVHTVDQILLFTHGKGLATVSGKDQEVAAGDVVVVPAGTQHQFVTKGDEPLELITIYAPAEHKTDTVHKTKEEGDKEEDDGIDEAPEWSQQSKKSNEEAGLVREDAKY</sequence>
<feature type="region of interest" description="Disordered" evidence="1">
    <location>
        <begin position="190"/>
        <end position="235"/>
    </location>
</feature>